<feature type="transmembrane region" description="Helical" evidence="2">
    <location>
        <begin position="7"/>
        <end position="27"/>
    </location>
</feature>
<evidence type="ECO:0000256" key="2">
    <source>
        <dbReference type="SAM" id="Phobius"/>
    </source>
</evidence>
<proteinExistence type="predicted"/>
<keyword evidence="2" id="KW-1133">Transmembrane helix</keyword>
<keyword evidence="2" id="KW-0812">Transmembrane</keyword>
<evidence type="ECO:0000256" key="1">
    <source>
        <dbReference type="SAM" id="MobiDB-lite"/>
    </source>
</evidence>
<feature type="transmembrane region" description="Helical" evidence="2">
    <location>
        <begin position="39"/>
        <end position="59"/>
    </location>
</feature>
<feature type="compositionally biased region" description="Basic and acidic residues" evidence="1">
    <location>
        <begin position="234"/>
        <end position="247"/>
    </location>
</feature>
<evidence type="ECO:0000313" key="3">
    <source>
        <dbReference type="EMBL" id="QHT92855.1"/>
    </source>
</evidence>
<accession>A0A6C0IK39</accession>
<feature type="region of interest" description="Disordered" evidence="1">
    <location>
        <begin position="234"/>
        <end position="255"/>
    </location>
</feature>
<feature type="transmembrane region" description="Helical" evidence="2">
    <location>
        <begin position="104"/>
        <end position="123"/>
    </location>
</feature>
<organism evidence="3">
    <name type="scientific">viral metagenome</name>
    <dbReference type="NCBI Taxonomy" id="1070528"/>
    <lineage>
        <taxon>unclassified sequences</taxon>
        <taxon>metagenomes</taxon>
        <taxon>organismal metagenomes</taxon>
    </lineage>
</organism>
<feature type="transmembrane region" description="Helical" evidence="2">
    <location>
        <begin position="71"/>
        <end position="98"/>
    </location>
</feature>
<dbReference type="AlphaFoldDB" id="A0A6C0IK39"/>
<name>A0A6C0IK39_9ZZZZ</name>
<feature type="transmembrane region" description="Helical" evidence="2">
    <location>
        <begin position="196"/>
        <end position="214"/>
    </location>
</feature>
<reference evidence="3" key="1">
    <citation type="journal article" date="2020" name="Nature">
        <title>Giant virus diversity and host interactions through global metagenomics.</title>
        <authorList>
            <person name="Schulz F."/>
            <person name="Roux S."/>
            <person name="Paez-Espino D."/>
            <person name="Jungbluth S."/>
            <person name="Walsh D.A."/>
            <person name="Denef V.J."/>
            <person name="McMahon K.D."/>
            <person name="Konstantinidis K.T."/>
            <person name="Eloe-Fadrosh E.A."/>
            <person name="Kyrpides N.C."/>
            <person name="Woyke T."/>
        </authorList>
    </citation>
    <scope>NUCLEOTIDE SEQUENCE</scope>
    <source>
        <strain evidence="3">GVMAG-M-3300023184-89</strain>
    </source>
</reference>
<dbReference type="EMBL" id="MN740194">
    <property type="protein sequence ID" value="QHT92855.1"/>
    <property type="molecule type" value="Genomic_DNA"/>
</dbReference>
<protein>
    <submittedName>
        <fullName evidence="3">Uncharacterized protein</fullName>
    </submittedName>
</protein>
<keyword evidence="2" id="KW-0472">Membrane</keyword>
<sequence length="255" mass="29352">MVATTNVPNPFTSLFWFFIITTIYFILKYKITDTTQSKIYGGIYILMLVVGQFIINLNLTDTMCGTKQYDTALFITLIPWLFIFGLLYVVLSVFPGWLAPFSNTFGYAIAKLMGLTNFFNDILKAKIDLGKDSGAEGEALEHIYSDKSLLINEITQDNIERFWTNMKSIFKPDSYTEENKEALLSFIRLKDNVSEYIWYLLTGTLVTSVSYNYVVNKGCSQSVKEMKKRRRAYEQKLEEKKATDNVKPKVYSTTE</sequence>